<dbReference type="PANTHER" id="PTHR43639:SF1">
    <property type="entry name" value="SHORT-CHAIN DEHYDROGENASE_REDUCTASE FAMILY PROTEIN"/>
    <property type="match status" value="1"/>
</dbReference>
<dbReference type="GO" id="GO:0016491">
    <property type="term" value="F:oxidoreductase activity"/>
    <property type="evidence" value="ECO:0007669"/>
    <property type="project" value="UniProtKB-KW"/>
</dbReference>
<dbReference type="PANTHER" id="PTHR43639">
    <property type="entry name" value="OXIDOREDUCTASE, SHORT-CHAIN DEHYDROGENASE/REDUCTASE FAMILY (AFU_ORTHOLOGUE AFUA_5G02870)"/>
    <property type="match status" value="1"/>
</dbReference>
<protein>
    <submittedName>
        <fullName evidence="3">Short-chain alcohol dehydrogenase</fullName>
    </submittedName>
</protein>
<proteinExistence type="inferred from homology"/>
<gene>
    <name evidence="3" type="ordered locus">Arad_12307</name>
</gene>
<dbReference type="PRINTS" id="PR00081">
    <property type="entry name" value="GDHRDH"/>
</dbReference>
<keyword evidence="3" id="KW-0614">Plasmid</keyword>
<reference evidence="3 4" key="1">
    <citation type="journal article" date="2009" name="J. Bacteriol.">
        <title>Genome sequences of three Agrobacterium biovars help elucidate the evolution of multichromosome genomes in bacteria.</title>
        <authorList>
            <person name="Slater S.C."/>
            <person name="Goldman B.S."/>
            <person name="Goodner B."/>
            <person name="Setubal J.C."/>
            <person name="Farrand S.K."/>
            <person name="Nester E.W."/>
            <person name="Burr T.J."/>
            <person name="Banta L."/>
            <person name="Dickerman A.W."/>
            <person name="Paulsen I."/>
            <person name="Otten L."/>
            <person name="Suen G."/>
            <person name="Welch R."/>
            <person name="Almeida N.F."/>
            <person name="Arnold F."/>
            <person name="Burton O.T."/>
            <person name="Du Z."/>
            <person name="Ewing A."/>
            <person name="Godsy E."/>
            <person name="Heisel S."/>
            <person name="Houmiel K.L."/>
            <person name="Jhaveri J."/>
            <person name="Lu J."/>
            <person name="Miller N.M."/>
            <person name="Norton S."/>
            <person name="Chen Q."/>
            <person name="Phoolcharoen W."/>
            <person name="Ohlin V."/>
            <person name="Ondrusek D."/>
            <person name="Pride N."/>
            <person name="Stricklin S.L."/>
            <person name="Sun J."/>
            <person name="Wheeler C."/>
            <person name="Wilson L."/>
            <person name="Zhu H."/>
            <person name="Wood D.W."/>
        </authorList>
    </citation>
    <scope>NUCLEOTIDE SEQUENCE [LARGE SCALE GENOMIC DNA]</scope>
    <source>
        <strain evidence="4">K84 / ATCC BAA-868</strain>
        <plasmid evidence="3 4">pAtK84c</plasmid>
    </source>
</reference>
<dbReference type="Gene3D" id="3.40.50.720">
    <property type="entry name" value="NAD(P)-binding Rossmann-like Domain"/>
    <property type="match status" value="1"/>
</dbReference>
<dbReference type="PRINTS" id="PR00080">
    <property type="entry name" value="SDRFAMILY"/>
</dbReference>
<dbReference type="PROSITE" id="PS00061">
    <property type="entry name" value="ADH_SHORT"/>
    <property type="match status" value="1"/>
</dbReference>
<dbReference type="InterPro" id="IPR002347">
    <property type="entry name" value="SDR_fam"/>
</dbReference>
<organism evidence="3 4">
    <name type="scientific">Rhizobium rhizogenes (strain K84 / ATCC BAA-868)</name>
    <name type="common">Agrobacterium radiobacter</name>
    <dbReference type="NCBI Taxonomy" id="311403"/>
    <lineage>
        <taxon>Bacteria</taxon>
        <taxon>Pseudomonadati</taxon>
        <taxon>Pseudomonadota</taxon>
        <taxon>Alphaproteobacteria</taxon>
        <taxon>Hyphomicrobiales</taxon>
        <taxon>Rhizobiaceae</taxon>
        <taxon>Rhizobium/Agrobacterium group</taxon>
        <taxon>Rhizobium</taxon>
    </lineage>
</organism>
<name>B9JQ89_RHIR8</name>
<dbReference type="AlphaFoldDB" id="B9JQ89"/>
<dbReference type="SUPFAM" id="SSF51735">
    <property type="entry name" value="NAD(P)-binding Rossmann-fold domains"/>
    <property type="match status" value="1"/>
</dbReference>
<geneLocation type="plasmid" evidence="3 4">
    <name>pAtK84c</name>
</geneLocation>
<dbReference type="Proteomes" id="UP000001600">
    <property type="component" value="Plasmid pAtK84c"/>
</dbReference>
<evidence type="ECO:0000256" key="1">
    <source>
        <dbReference type="ARBA" id="ARBA00006484"/>
    </source>
</evidence>
<evidence type="ECO:0000256" key="2">
    <source>
        <dbReference type="ARBA" id="ARBA00023002"/>
    </source>
</evidence>
<dbReference type="EMBL" id="CP000631">
    <property type="protein sequence ID" value="ACM31308.1"/>
    <property type="molecule type" value="Genomic_DNA"/>
</dbReference>
<dbReference type="HOGENOM" id="CLU_010194_1_1_5"/>
<evidence type="ECO:0000313" key="4">
    <source>
        <dbReference type="Proteomes" id="UP000001600"/>
    </source>
</evidence>
<dbReference type="InterPro" id="IPR036291">
    <property type="entry name" value="NAD(P)-bd_dom_sf"/>
</dbReference>
<evidence type="ECO:0000313" key="3">
    <source>
        <dbReference type="EMBL" id="ACM31308.1"/>
    </source>
</evidence>
<comment type="similarity">
    <text evidence="1">Belongs to the short-chain dehydrogenases/reductases (SDR) family.</text>
</comment>
<dbReference type="KEGG" id="ara:Arad_12307"/>
<dbReference type="RefSeq" id="WP_012653300.1">
    <property type="nucleotide sequence ID" value="NC_011987.1"/>
</dbReference>
<dbReference type="FunFam" id="3.40.50.720:FF:000084">
    <property type="entry name" value="Short-chain dehydrogenase reductase"/>
    <property type="match status" value="1"/>
</dbReference>
<keyword evidence="2" id="KW-0560">Oxidoreductase</keyword>
<dbReference type="InterPro" id="IPR020904">
    <property type="entry name" value="Sc_DH/Rdtase_CS"/>
</dbReference>
<accession>B9JQ89</accession>
<sequence>MMLAGSLPTTPGFRLDTRHALVTGAGRGLGLAAAVALAEAGAMVTLVARTTGEIEDATAALRERGLRARARAVDVTDTQAVEALLAGEVPFDILVNNAGTNKPGPFVDVSEEKYDLVMGLNVRSAFFTSQAFARRLIAEQRPGVIINMTSQMGHVGAARRTIYCASKHALEGLTKALAIELAEHGIRVNSVAPTFIETPMTKPFFEDEEFRRQTLSKIKLGRIGTVEDIMGAIVYLASDAAALVTGTSLLVDGGWTAE</sequence>
<dbReference type="Pfam" id="PF13561">
    <property type="entry name" value="adh_short_C2"/>
    <property type="match status" value="1"/>
</dbReference>